<evidence type="ECO:0000256" key="3">
    <source>
        <dbReference type="ARBA" id="ARBA00022475"/>
    </source>
</evidence>
<accession>A0A5S9PS42</accession>
<organism evidence="11 12">
    <name type="scientific">Starkeya nomas</name>
    <dbReference type="NCBI Taxonomy" id="2666134"/>
    <lineage>
        <taxon>Bacteria</taxon>
        <taxon>Pseudomonadati</taxon>
        <taxon>Pseudomonadota</taxon>
        <taxon>Alphaproteobacteria</taxon>
        <taxon>Hyphomicrobiales</taxon>
        <taxon>Xanthobacteraceae</taxon>
        <taxon>Starkeya</taxon>
    </lineage>
</organism>
<feature type="transmembrane region" description="Helical" evidence="9">
    <location>
        <begin position="86"/>
        <end position="103"/>
    </location>
</feature>
<proteinExistence type="inferred from homology"/>
<keyword evidence="7 9" id="KW-0472">Membrane</keyword>
<dbReference type="AlphaFoldDB" id="A0A5S9PS42"/>
<keyword evidence="3" id="KW-1003">Cell membrane</keyword>
<feature type="transmembrane region" description="Helical" evidence="9">
    <location>
        <begin position="123"/>
        <end position="145"/>
    </location>
</feature>
<dbReference type="InterPro" id="IPR055348">
    <property type="entry name" value="DctQ"/>
</dbReference>
<evidence type="ECO:0000256" key="2">
    <source>
        <dbReference type="ARBA" id="ARBA00022448"/>
    </source>
</evidence>
<evidence type="ECO:0000256" key="1">
    <source>
        <dbReference type="ARBA" id="ARBA00004429"/>
    </source>
</evidence>
<dbReference type="Pfam" id="PF04290">
    <property type="entry name" value="DctQ"/>
    <property type="match status" value="1"/>
</dbReference>
<dbReference type="PANTHER" id="PTHR35011:SF2">
    <property type="entry name" value="2,3-DIKETO-L-GULONATE TRAP TRANSPORTER SMALL PERMEASE PROTEIN YIAM"/>
    <property type="match status" value="1"/>
</dbReference>
<reference evidence="11 12" key="1">
    <citation type="submission" date="2019-12" db="EMBL/GenBank/DDBJ databases">
        <authorList>
            <person name="Reyes-Prieto M."/>
        </authorList>
    </citation>
    <scope>NUCLEOTIDE SEQUENCE [LARGE SCALE GENOMIC DNA]</scope>
    <source>
        <strain evidence="11">HF14-78462</strain>
    </source>
</reference>
<evidence type="ECO:0000313" key="11">
    <source>
        <dbReference type="EMBL" id="CAA0107446.1"/>
    </source>
</evidence>
<keyword evidence="5 9" id="KW-0812">Transmembrane</keyword>
<evidence type="ECO:0000256" key="5">
    <source>
        <dbReference type="ARBA" id="ARBA00022692"/>
    </source>
</evidence>
<dbReference type="PANTHER" id="PTHR35011">
    <property type="entry name" value="2,3-DIKETO-L-GULONATE TRAP TRANSPORTER SMALL PERMEASE PROTEIN YIAM"/>
    <property type="match status" value="1"/>
</dbReference>
<dbReference type="EMBL" id="CACSAS010000001">
    <property type="protein sequence ID" value="CAA0107446.1"/>
    <property type="molecule type" value="Genomic_DNA"/>
</dbReference>
<feature type="transmembrane region" description="Helical" evidence="9">
    <location>
        <begin position="47"/>
        <end position="65"/>
    </location>
</feature>
<protein>
    <recommendedName>
        <fullName evidence="9">TRAP transporter small permease protein</fullName>
    </recommendedName>
</protein>
<evidence type="ECO:0000259" key="10">
    <source>
        <dbReference type="Pfam" id="PF04290"/>
    </source>
</evidence>
<comment type="similarity">
    <text evidence="8 9">Belongs to the TRAP transporter small permease family.</text>
</comment>
<name>A0A5S9PS42_9HYPH</name>
<keyword evidence="2 9" id="KW-0813">Transport</keyword>
<dbReference type="InterPro" id="IPR007387">
    <property type="entry name" value="TRAP_DctQ"/>
</dbReference>
<evidence type="ECO:0000256" key="8">
    <source>
        <dbReference type="ARBA" id="ARBA00038436"/>
    </source>
</evidence>
<sequence>MKRIANGLQTAIEWLIGAMLLVMVVLVFANAAGRYLFGTGVAASEEIARLAFVWLIFLGAILAVRERTHVGVDMLVQRLPRAGRKACLVICNLLILYALWLFAEGSWQQVIVGLNSRMPVTDISLAAFAAAGLVTSVAMAALFLADLVRLFSGRMADAELVQVRETADAEEIKEFEREFAAGGSTAHSGKAP</sequence>
<dbReference type="GO" id="GO:0005886">
    <property type="term" value="C:plasma membrane"/>
    <property type="evidence" value="ECO:0007669"/>
    <property type="project" value="UniProtKB-SubCell"/>
</dbReference>
<evidence type="ECO:0000256" key="4">
    <source>
        <dbReference type="ARBA" id="ARBA00022519"/>
    </source>
</evidence>
<evidence type="ECO:0000313" key="12">
    <source>
        <dbReference type="Proteomes" id="UP000433050"/>
    </source>
</evidence>
<dbReference type="GO" id="GO:0015740">
    <property type="term" value="P:C4-dicarboxylate transport"/>
    <property type="evidence" value="ECO:0007669"/>
    <property type="project" value="TreeGrafter"/>
</dbReference>
<feature type="domain" description="Tripartite ATP-independent periplasmic transporters DctQ component" evidence="10">
    <location>
        <begin position="23"/>
        <end position="152"/>
    </location>
</feature>
<gene>
    <name evidence="11" type="ORF">STARVERO_03453</name>
</gene>
<dbReference type="Proteomes" id="UP000433050">
    <property type="component" value="Unassembled WGS sequence"/>
</dbReference>
<feature type="transmembrane region" description="Helical" evidence="9">
    <location>
        <begin position="12"/>
        <end position="35"/>
    </location>
</feature>
<evidence type="ECO:0000256" key="7">
    <source>
        <dbReference type="ARBA" id="ARBA00023136"/>
    </source>
</evidence>
<keyword evidence="6 9" id="KW-1133">Transmembrane helix</keyword>
<evidence type="ECO:0000256" key="6">
    <source>
        <dbReference type="ARBA" id="ARBA00022989"/>
    </source>
</evidence>
<evidence type="ECO:0000256" key="9">
    <source>
        <dbReference type="RuleBase" id="RU369079"/>
    </source>
</evidence>
<comment type="function">
    <text evidence="9">Part of the tripartite ATP-independent periplasmic (TRAP) transport system.</text>
</comment>
<dbReference type="RefSeq" id="WP_200837851.1">
    <property type="nucleotide sequence ID" value="NZ_CACSAS010000001.1"/>
</dbReference>
<keyword evidence="12" id="KW-1185">Reference proteome</keyword>
<comment type="subunit">
    <text evidence="9">The complex comprises the extracytoplasmic solute receptor protein and the two transmembrane proteins.</text>
</comment>
<comment type="subcellular location">
    <subcellularLocation>
        <location evidence="1 9">Cell inner membrane</location>
        <topology evidence="1 9">Multi-pass membrane protein</topology>
    </subcellularLocation>
</comment>
<keyword evidence="4 9" id="KW-0997">Cell inner membrane</keyword>
<dbReference type="GO" id="GO:0022857">
    <property type="term" value="F:transmembrane transporter activity"/>
    <property type="evidence" value="ECO:0007669"/>
    <property type="project" value="UniProtKB-UniRule"/>
</dbReference>